<dbReference type="HOGENOM" id="CLU_586264_0_0_7"/>
<evidence type="ECO:0000313" key="1">
    <source>
        <dbReference type="EMBL" id="AEB09129.1"/>
    </source>
</evidence>
<dbReference type="AlphaFoldDB" id="F2NCJ5"/>
<proteinExistence type="predicted"/>
<protein>
    <submittedName>
        <fullName evidence="1">Uncharacterized protein</fullName>
    </submittedName>
</protein>
<dbReference type="OrthoDB" id="479677at2"/>
<accession>F2NCJ5</accession>
<dbReference type="eggNOG" id="COG1061">
    <property type="taxonomic scope" value="Bacteria"/>
</dbReference>
<organism evidence="1 2">
    <name type="scientific">Desulfobacca acetoxidans (strain ATCC 700848 / DSM 11109 / ASRB2)</name>
    <dbReference type="NCBI Taxonomy" id="880072"/>
    <lineage>
        <taxon>Bacteria</taxon>
        <taxon>Pseudomonadati</taxon>
        <taxon>Thermodesulfobacteriota</taxon>
        <taxon>Desulfobaccia</taxon>
        <taxon>Desulfobaccales</taxon>
        <taxon>Desulfobaccaceae</taxon>
        <taxon>Desulfobacca</taxon>
    </lineage>
</organism>
<evidence type="ECO:0000313" key="2">
    <source>
        <dbReference type="Proteomes" id="UP000000483"/>
    </source>
</evidence>
<reference evidence="2" key="2">
    <citation type="submission" date="2011-03" db="EMBL/GenBank/DDBJ databases">
        <title>The complete genome of Desulfobacca acetoxidans DSM 11109.</title>
        <authorList>
            <consortium name="US DOE Joint Genome Institute (JGI-PGF)"/>
            <person name="Lucas S."/>
            <person name="Copeland A."/>
            <person name="Lapidus A."/>
            <person name="Bruce D."/>
            <person name="Goodwin L."/>
            <person name="Pitluck S."/>
            <person name="Peters L."/>
            <person name="Kyrpides N."/>
            <person name="Mavromatis K."/>
            <person name="Ivanova N."/>
            <person name="Ovchinnikova G."/>
            <person name="Teshima H."/>
            <person name="Detter J.C."/>
            <person name="Han C."/>
            <person name="Land M."/>
            <person name="Hauser L."/>
            <person name="Markowitz V."/>
            <person name="Cheng J.-F."/>
            <person name="Hugenholtz P."/>
            <person name="Woyke T."/>
            <person name="Wu D."/>
            <person name="Spring S."/>
            <person name="Schueler E."/>
            <person name="Brambilla E."/>
            <person name="Klenk H.-P."/>
            <person name="Eisen J.A."/>
        </authorList>
    </citation>
    <scope>NUCLEOTIDE SEQUENCE [LARGE SCALE GENOMIC DNA]</scope>
    <source>
        <strain evidence="2">ATCC 700848 / DSM 11109 / ASRB2</strain>
    </source>
</reference>
<gene>
    <name evidence="1" type="ordered locus">Desac_1270</name>
</gene>
<dbReference type="Pfam" id="PF03237">
    <property type="entry name" value="Terminase_6N"/>
    <property type="match status" value="1"/>
</dbReference>
<dbReference type="Gene3D" id="3.30.420.240">
    <property type="match status" value="1"/>
</dbReference>
<dbReference type="Proteomes" id="UP000000483">
    <property type="component" value="Chromosome"/>
</dbReference>
<dbReference type="EMBL" id="CP002629">
    <property type="protein sequence ID" value="AEB09129.1"/>
    <property type="molecule type" value="Genomic_DNA"/>
</dbReference>
<dbReference type="Gene3D" id="3.40.50.300">
    <property type="entry name" value="P-loop containing nucleotide triphosphate hydrolases"/>
    <property type="match status" value="1"/>
</dbReference>
<dbReference type="RefSeq" id="WP_013706241.1">
    <property type="nucleotide sequence ID" value="NC_015388.1"/>
</dbReference>
<keyword evidence="2" id="KW-1185">Reference proteome</keyword>
<dbReference type="STRING" id="880072.Desac_1270"/>
<reference evidence="1 2" key="1">
    <citation type="journal article" date="2011" name="Stand. Genomic Sci.">
        <title>Complete genome sequence of the acetate-degrading sulfate reducer Desulfobacca acetoxidans type strain (ASRB2).</title>
        <authorList>
            <person name="Goker M."/>
            <person name="Teshima H."/>
            <person name="Lapidus A."/>
            <person name="Nolan M."/>
            <person name="Lucas S."/>
            <person name="Hammon N."/>
            <person name="Deshpande S."/>
            <person name="Cheng J.F."/>
            <person name="Tapia R."/>
            <person name="Han C."/>
            <person name="Goodwin L."/>
            <person name="Pitluck S."/>
            <person name="Huntemann M."/>
            <person name="Liolios K."/>
            <person name="Ivanova N."/>
            <person name="Pagani I."/>
            <person name="Mavromatis K."/>
            <person name="Ovchinikova G."/>
            <person name="Pati A."/>
            <person name="Chen A."/>
            <person name="Palaniappan K."/>
            <person name="Land M."/>
            <person name="Hauser L."/>
            <person name="Brambilla E.M."/>
            <person name="Rohde M."/>
            <person name="Spring S."/>
            <person name="Detter J.C."/>
            <person name="Woyke T."/>
            <person name="Bristow J."/>
            <person name="Eisen J.A."/>
            <person name="Markowitz V."/>
            <person name="Hugenholtz P."/>
            <person name="Kyrpides N.C."/>
            <person name="Klenk H.P."/>
        </authorList>
    </citation>
    <scope>NUCLEOTIDE SEQUENCE [LARGE SCALE GENOMIC DNA]</scope>
    <source>
        <strain evidence="2">ATCC 700848 / DSM 11109 / ASRB2</strain>
    </source>
</reference>
<dbReference type="KEGG" id="dao:Desac_1270"/>
<dbReference type="InterPro" id="IPR027417">
    <property type="entry name" value="P-loop_NTPase"/>
</dbReference>
<name>F2NCJ5_DESAR</name>
<sequence length="466" mass="51352">MPSNPYINDLELALRPDLLLQLCGLTPDPWQQDFLVSRPEQALLLCSRQSGKSTSAAALALHEALFHPGALILLLSPSLRQSQELFRKAAGLYQRLPHAPAACRTSALRLEFDHGSRIISLPGQEETIRGFSEVRLLVIDEAALVPDELYYAVRPMLAVSRGRLTALSTPAGKRGWFYHCYTEGGDQWQRYTIPATQCPRISADFLAAEQRSLPAAWFRAEYFCEFGEAANQLFPAHLLQTAQCSQVSPLFAEITPSPPTGTFFIGLDLGQSQDYSALTIIHRSPALPDPPCHLRHLQRFPLRTPYPDIVRQVRELLQQPQIGPNPLLIVDKTGVGAPVVDMLTQAGMNPYAVTIHGGEAVSQNGRDLRLPQRDLIANLQVALQTGSLKLAPALPQLPLLIHELENFHLTISASGRERYAAGPDGPHDDLVFSLALALWGAKNLCADTGCDYTSVYRRRLHSPGAY</sequence>